<feature type="region of interest" description="Disordered" evidence="1">
    <location>
        <begin position="14"/>
        <end position="102"/>
    </location>
</feature>
<dbReference type="AlphaFoldDB" id="A0A9X4AEW7"/>
<protein>
    <submittedName>
        <fullName evidence="2">YppG family protein</fullName>
    </submittedName>
</protein>
<evidence type="ECO:0000256" key="1">
    <source>
        <dbReference type="SAM" id="MobiDB-lite"/>
    </source>
</evidence>
<accession>A0A9X4AEW7</accession>
<name>A0A9X4AEW7_9BACI</name>
<reference evidence="2" key="1">
    <citation type="submission" date="2022-06" db="EMBL/GenBank/DDBJ databases">
        <title>Aquibacillus sp. a new bacterium isolated from soil saline samples.</title>
        <authorList>
            <person name="Galisteo C."/>
            <person name="De La Haba R."/>
            <person name="Sanchez-Porro C."/>
            <person name="Ventosa A."/>
        </authorList>
    </citation>
    <scope>NUCLEOTIDE SEQUENCE</scope>
    <source>
        <strain evidence="2">3ASR75-54</strain>
    </source>
</reference>
<evidence type="ECO:0000313" key="2">
    <source>
        <dbReference type="EMBL" id="MDC3417039.1"/>
    </source>
</evidence>
<organism evidence="2 3">
    <name type="scientific">Aquibacillus salsiterrae</name>
    <dbReference type="NCBI Taxonomy" id="2950439"/>
    <lineage>
        <taxon>Bacteria</taxon>
        <taxon>Bacillati</taxon>
        <taxon>Bacillota</taxon>
        <taxon>Bacilli</taxon>
        <taxon>Bacillales</taxon>
        <taxon>Bacillaceae</taxon>
        <taxon>Aquibacillus</taxon>
    </lineage>
</organism>
<feature type="compositionally biased region" description="Polar residues" evidence="1">
    <location>
        <begin position="28"/>
        <end position="56"/>
    </location>
</feature>
<dbReference type="Pfam" id="PF14179">
    <property type="entry name" value="YppG"/>
    <property type="match status" value="1"/>
</dbReference>
<feature type="compositionally biased region" description="Low complexity" evidence="1">
    <location>
        <begin position="81"/>
        <end position="94"/>
    </location>
</feature>
<sequence>MNQQYYSPYIQHQRKDGFPHYGQPQYYHPSQQQVTYPTGANSPHGSAQQPNLNYSETGYPFPSYAQQHTDHQPYAKNQANQQTSYTQQPIQQQPPRTPFGQFARPKQPINYGFQQPVAQSMPPFQGGLPYPGPMGKKRPGLMSIFKDENGKLDMDKMFNTVGQVTNTYHQVYPLLKGLGSFVKGFK</sequence>
<evidence type="ECO:0000313" key="3">
    <source>
        <dbReference type="Proteomes" id="UP001145069"/>
    </source>
</evidence>
<dbReference type="Proteomes" id="UP001145069">
    <property type="component" value="Unassembled WGS sequence"/>
</dbReference>
<dbReference type="EMBL" id="JAMQKC010000006">
    <property type="protein sequence ID" value="MDC3417039.1"/>
    <property type="molecule type" value="Genomic_DNA"/>
</dbReference>
<comment type="caution">
    <text evidence="2">The sequence shown here is derived from an EMBL/GenBank/DDBJ whole genome shotgun (WGS) entry which is preliminary data.</text>
</comment>
<proteinExistence type="predicted"/>
<dbReference type="InterPro" id="IPR025555">
    <property type="entry name" value="YppG"/>
</dbReference>
<gene>
    <name evidence="2" type="ORF">NC799_08890</name>
</gene>
<keyword evidence="3" id="KW-1185">Reference proteome</keyword>
<dbReference type="RefSeq" id="WP_272446102.1">
    <property type="nucleotide sequence ID" value="NZ_JAMQKC010000006.1"/>
</dbReference>